<dbReference type="RefSeq" id="WP_191054348.1">
    <property type="nucleotide sequence ID" value="NZ_JACXRZ010000026.1"/>
</dbReference>
<keyword evidence="2" id="KW-1185">Reference proteome</keyword>
<evidence type="ECO:0000313" key="1">
    <source>
        <dbReference type="EMBL" id="MBD3147110.1"/>
    </source>
</evidence>
<dbReference type="EMBL" id="JACXRZ010000026">
    <property type="protein sequence ID" value="MBD3147110.1"/>
    <property type="molecule type" value="Genomic_DNA"/>
</dbReference>
<proteinExistence type="predicted"/>
<organism evidence="1 2">
    <name type="scientific">Microbispora bryophytorum subsp. camponoti</name>
    <dbReference type="NCBI Taxonomy" id="1677852"/>
    <lineage>
        <taxon>Bacteria</taxon>
        <taxon>Bacillati</taxon>
        <taxon>Actinomycetota</taxon>
        <taxon>Actinomycetes</taxon>
        <taxon>Streptosporangiales</taxon>
        <taxon>Streptosporangiaceae</taxon>
        <taxon>Microbispora</taxon>
    </lineage>
</organism>
<gene>
    <name evidence="1" type="ORF">IEQ31_28545</name>
</gene>
<protein>
    <recommendedName>
        <fullName evidence="3">DUF222 domain-containing protein</fullName>
    </recommendedName>
</protein>
<evidence type="ECO:0008006" key="3">
    <source>
        <dbReference type="Google" id="ProtNLM"/>
    </source>
</evidence>
<reference evidence="1 2" key="1">
    <citation type="submission" date="2020-09" db="EMBL/GenBank/DDBJ databases">
        <title>Actinomycete isolated from the Camponotus japonicus Mayr.</title>
        <authorList>
            <person name="Gong X."/>
        </authorList>
    </citation>
    <scope>NUCLEOTIDE SEQUENCE [LARGE SCALE GENOMIC DNA]</scope>
    <source>
        <strain evidence="1 2">2C-HV3</strain>
    </source>
</reference>
<name>A0ABR8L859_9ACTN</name>
<sequence>MDTTFGDLLDGAWTHLGGATMHAHPQLGGDINAAAKDACRSLTARLARCAEAFARADDIAQPIHEASRLLTRLGGHSSAAAATHPLVLHLRAASTSWGVAGDMLATHFTRRGDAPRSDWAAVISDEQVRDGLLSEVADHALALVAVMDRSGLTRDLDTQTACSLLRSSALRCAARSGDAASLRAVPLNEPPWPPQPVPQEAQTPHELSAGIIDGSDALRALCHRPQEFSPRQWQRTALAASVITDIAAKSLTQLTRRCYELNPDRQQALGKALQQATDVVQRANAEWKGVRQAWHGQVAAGPLSASVREHHLDQMTVRLGRLLYDNPTWTPARQDSAPLKAPAAIALGTADMVPMARAVLHAFEVLTVMAERDRQDVRNVLRVDTGQPGRGRLLAAYEQLGSPKAKASLALSEAVLLAAPAELRDDLWQDIRILELRRSGTLDSGASERAATLRRLKMMTTGADSYDSRLDLSTASRMRTAAVLPPAPTPPLRRHEGRSR</sequence>
<dbReference type="Proteomes" id="UP000653231">
    <property type="component" value="Unassembled WGS sequence"/>
</dbReference>
<accession>A0ABR8L859</accession>
<comment type="caution">
    <text evidence="1">The sequence shown here is derived from an EMBL/GenBank/DDBJ whole genome shotgun (WGS) entry which is preliminary data.</text>
</comment>
<evidence type="ECO:0000313" key="2">
    <source>
        <dbReference type="Proteomes" id="UP000653231"/>
    </source>
</evidence>